<gene>
    <name evidence="6" type="primary">rmuC</name>
    <name evidence="6" type="ORF">Q4T40_17680</name>
</gene>
<keyword evidence="7" id="KW-1185">Reference proteome</keyword>
<protein>
    <submittedName>
        <fullName evidence="6">DNA recombination protein RmuC</fullName>
    </submittedName>
</protein>
<reference evidence="6 7" key="1">
    <citation type="submission" date="2023-07" db="EMBL/GenBank/DDBJ databases">
        <title>The novel representative of Negativicutes class, Anaeroselena agilis gen. nov. sp. nov.</title>
        <authorList>
            <person name="Prokofeva M.I."/>
            <person name="Elcheninov A.G."/>
            <person name="Klyukina A."/>
            <person name="Kublanov I.V."/>
            <person name="Frolov E.N."/>
            <person name="Podosokorskaya O.A."/>
        </authorList>
    </citation>
    <scope>NUCLEOTIDE SEQUENCE [LARGE SCALE GENOMIC DNA]</scope>
    <source>
        <strain evidence="6 7">4137-cl</strain>
    </source>
</reference>
<dbReference type="Pfam" id="PF02646">
    <property type="entry name" value="RmuC"/>
    <property type="match status" value="1"/>
</dbReference>
<dbReference type="PANTHER" id="PTHR30563">
    <property type="entry name" value="DNA RECOMBINATION PROTEIN RMUC"/>
    <property type="match status" value="1"/>
</dbReference>
<comment type="similarity">
    <text evidence="2">Belongs to the RmuC family.</text>
</comment>
<dbReference type="EMBL" id="JAUOZS010000001">
    <property type="protein sequence ID" value="MDT8903068.1"/>
    <property type="molecule type" value="Genomic_DNA"/>
</dbReference>
<evidence type="ECO:0000256" key="2">
    <source>
        <dbReference type="ARBA" id="ARBA00009840"/>
    </source>
</evidence>
<feature type="coiled-coil region" evidence="5">
    <location>
        <begin position="93"/>
        <end position="120"/>
    </location>
</feature>
<dbReference type="InterPro" id="IPR003798">
    <property type="entry name" value="DNA_recombination_RmuC"/>
</dbReference>
<accession>A0ABU3P1Z3</accession>
<name>A0ABU3P1Z3_9FIRM</name>
<dbReference type="RefSeq" id="WP_413781530.1">
    <property type="nucleotide sequence ID" value="NZ_JAUOZS010000001.1"/>
</dbReference>
<evidence type="ECO:0000256" key="3">
    <source>
        <dbReference type="ARBA" id="ARBA00023054"/>
    </source>
</evidence>
<evidence type="ECO:0000256" key="5">
    <source>
        <dbReference type="SAM" id="Coils"/>
    </source>
</evidence>
<proteinExistence type="inferred from homology"/>
<dbReference type="Proteomes" id="UP001254848">
    <property type="component" value="Unassembled WGS sequence"/>
</dbReference>
<keyword evidence="3 5" id="KW-0175">Coiled coil</keyword>
<evidence type="ECO:0000313" key="6">
    <source>
        <dbReference type="EMBL" id="MDT8903068.1"/>
    </source>
</evidence>
<sequence>MLEKLLLISLGLNIAALALLAFGLARGGSGREGQERLERAVKEEIALSRRENGEALRQFGDSVQARMADIATLQTAQMDAFSRQLLALTQSNEHKLERLRETVEERLKLLQADNNRQLEEMRTTVDEKLHATLEKRLGESFRLVSERLELVHKGLGEMQSLASGVGDLKRVLTNVKTRGIWGEIHLASLLEQVLTVEQYARNVATKPGSAERVEFAIRLPGRDKDEGTVWLPIDAKFPQEDYQRLLDAQEQANPLAAEDAARSLEVRIKAEAKAIREKYIDPPHTTDFAILFLPAEGLFAEVLRRPGLCDMLQRDYRVVITGPTTLTALLSSLQMGFRTLAVEKRSSEVWALLGAVKTEFGRFGEMLEKTQKKLQEASNSIETAAQKSRTIERKLKTVQELPAAEAAATLAE</sequence>
<evidence type="ECO:0000313" key="7">
    <source>
        <dbReference type="Proteomes" id="UP001254848"/>
    </source>
</evidence>
<evidence type="ECO:0000256" key="1">
    <source>
        <dbReference type="ARBA" id="ARBA00003416"/>
    </source>
</evidence>
<comment type="caution">
    <text evidence="6">The sequence shown here is derived from an EMBL/GenBank/DDBJ whole genome shotgun (WGS) entry which is preliminary data.</text>
</comment>
<organism evidence="6 7">
    <name type="scientific">Anaeroselena agilis</name>
    <dbReference type="NCBI Taxonomy" id="3063788"/>
    <lineage>
        <taxon>Bacteria</taxon>
        <taxon>Bacillati</taxon>
        <taxon>Bacillota</taxon>
        <taxon>Negativicutes</taxon>
        <taxon>Acetonemataceae</taxon>
        <taxon>Anaeroselena</taxon>
    </lineage>
</organism>
<keyword evidence="4" id="KW-0233">DNA recombination</keyword>
<comment type="function">
    <text evidence="1">Involved in DNA recombination.</text>
</comment>
<feature type="coiled-coil region" evidence="5">
    <location>
        <begin position="367"/>
        <end position="394"/>
    </location>
</feature>
<dbReference type="PANTHER" id="PTHR30563:SF0">
    <property type="entry name" value="DNA RECOMBINATION PROTEIN RMUC"/>
    <property type="match status" value="1"/>
</dbReference>
<evidence type="ECO:0000256" key="4">
    <source>
        <dbReference type="ARBA" id="ARBA00023172"/>
    </source>
</evidence>